<accession>A0A317ZGT6</accession>
<proteinExistence type="predicted"/>
<dbReference type="InParanoid" id="A0A317ZGT6"/>
<evidence type="ECO:0000256" key="1">
    <source>
        <dbReference type="SAM" id="MobiDB-lite"/>
    </source>
</evidence>
<dbReference type="AlphaFoldDB" id="A0A317ZGT6"/>
<evidence type="ECO:0000313" key="3">
    <source>
        <dbReference type="Proteomes" id="UP000247099"/>
    </source>
</evidence>
<feature type="region of interest" description="Disordered" evidence="1">
    <location>
        <begin position="55"/>
        <end position="74"/>
    </location>
</feature>
<gene>
    <name evidence="2" type="ORF">DDZ13_06525</name>
</gene>
<dbReference type="Proteomes" id="UP000247099">
    <property type="component" value="Unassembled WGS sequence"/>
</dbReference>
<name>A0A317ZGT6_9BACT</name>
<evidence type="ECO:0000313" key="2">
    <source>
        <dbReference type="EMBL" id="PXA04815.1"/>
    </source>
</evidence>
<comment type="caution">
    <text evidence="2">The sequence shown here is derived from an EMBL/GenBank/DDBJ whole genome shotgun (WGS) entry which is preliminary data.</text>
</comment>
<keyword evidence="3" id="KW-1185">Reference proteome</keyword>
<organism evidence="2 3">
    <name type="scientific">Coraliomargarita sinensis</name>
    <dbReference type="NCBI Taxonomy" id="2174842"/>
    <lineage>
        <taxon>Bacteria</taxon>
        <taxon>Pseudomonadati</taxon>
        <taxon>Verrucomicrobiota</taxon>
        <taxon>Opitutia</taxon>
        <taxon>Puniceicoccales</taxon>
        <taxon>Coraliomargaritaceae</taxon>
        <taxon>Coraliomargarita</taxon>
    </lineage>
</organism>
<reference evidence="2 3" key="1">
    <citation type="submission" date="2018-05" db="EMBL/GenBank/DDBJ databases">
        <title>Coraliomargarita sinensis sp. nov., isolated from a marine solar saltern.</title>
        <authorList>
            <person name="Zhou L.Y."/>
        </authorList>
    </citation>
    <scope>NUCLEOTIDE SEQUENCE [LARGE SCALE GENOMIC DNA]</scope>
    <source>
        <strain evidence="2 3">WN38</strain>
    </source>
</reference>
<dbReference type="EMBL" id="QHJQ01000003">
    <property type="protein sequence ID" value="PXA04815.1"/>
    <property type="molecule type" value="Genomic_DNA"/>
</dbReference>
<sequence length="132" mass="13981">MSGHKEFTVVDVPAGHVTRLNVSEQLIRLLTAEYGSQGWRVCRIGDVLVLHSREAAGSPSGAHNPADAGSIPAPATRAKSDLLKAADAMEHAAGNLLNAWQNGVPTGEALFRNLSNALHGYRLEKDAKEACS</sequence>
<protein>
    <submittedName>
        <fullName evidence="2">Uncharacterized protein</fullName>
    </submittedName>
</protein>